<dbReference type="Pfam" id="PF10825">
    <property type="entry name" value="DUF2752"/>
    <property type="match status" value="1"/>
</dbReference>
<evidence type="ECO:0000313" key="1">
    <source>
        <dbReference type="EMBL" id="GEP95016.1"/>
    </source>
</evidence>
<sequence length="101" mass="10916">MQRAVSRIPLELIVWTTGLIYLALIDPHGAVPQFCVYKLAGFSGCPGCGLGSAVSHLLHGELQASWESHPLGGLALAALVLRILQLLRQQFATFKPEKKPV</sequence>
<evidence type="ECO:0000313" key="2">
    <source>
        <dbReference type="Proteomes" id="UP000321436"/>
    </source>
</evidence>
<organism evidence="1 2">
    <name type="scientific">Chitinophaga cymbidii</name>
    <dbReference type="NCBI Taxonomy" id="1096750"/>
    <lineage>
        <taxon>Bacteria</taxon>
        <taxon>Pseudomonadati</taxon>
        <taxon>Bacteroidota</taxon>
        <taxon>Chitinophagia</taxon>
        <taxon>Chitinophagales</taxon>
        <taxon>Chitinophagaceae</taxon>
        <taxon>Chitinophaga</taxon>
    </lineage>
</organism>
<proteinExistence type="predicted"/>
<dbReference type="AlphaFoldDB" id="A0A512RH41"/>
<protein>
    <recommendedName>
        <fullName evidence="3">DUF2752 domain-containing protein</fullName>
    </recommendedName>
</protein>
<dbReference type="Proteomes" id="UP000321436">
    <property type="component" value="Unassembled WGS sequence"/>
</dbReference>
<accession>A0A512RH41</accession>
<gene>
    <name evidence="1" type="ORF">CCY01nite_12760</name>
</gene>
<name>A0A512RH41_9BACT</name>
<reference evidence="1 2" key="1">
    <citation type="submission" date="2019-07" db="EMBL/GenBank/DDBJ databases">
        <title>Whole genome shotgun sequence of Chitinophaga cymbidii NBRC 109752.</title>
        <authorList>
            <person name="Hosoyama A."/>
            <person name="Uohara A."/>
            <person name="Ohji S."/>
            <person name="Ichikawa N."/>
        </authorList>
    </citation>
    <scope>NUCLEOTIDE SEQUENCE [LARGE SCALE GENOMIC DNA]</scope>
    <source>
        <strain evidence="1 2">NBRC 109752</strain>
    </source>
</reference>
<dbReference type="InterPro" id="IPR021215">
    <property type="entry name" value="DUF2752"/>
</dbReference>
<keyword evidence="2" id="KW-1185">Reference proteome</keyword>
<dbReference type="EMBL" id="BKAU01000001">
    <property type="protein sequence ID" value="GEP95016.1"/>
    <property type="molecule type" value="Genomic_DNA"/>
</dbReference>
<comment type="caution">
    <text evidence="1">The sequence shown here is derived from an EMBL/GenBank/DDBJ whole genome shotgun (WGS) entry which is preliminary data.</text>
</comment>
<evidence type="ECO:0008006" key="3">
    <source>
        <dbReference type="Google" id="ProtNLM"/>
    </source>
</evidence>